<evidence type="ECO:0000313" key="2">
    <source>
        <dbReference type="EMBL" id="MBA2892322.1"/>
    </source>
</evidence>
<sequence>MGREMPDSLTASLGRVLLPGAHTEVMRSTVRLGRLTFSAAAASIFLYDERRDQLIFEASSGEGEDRLQGLAIPPGHGVAGWVFQTGETVVCDVRDNPRFDREFAARTGYVPETLMTAPLELDDHIIGVLQVLDPALDRFGELAAIDLLTELANQLAITLALVTAIRGREVTPLHRLESALSRTEAPVSAVDELLDALGKFVLTSSGRV</sequence>
<dbReference type="Gene3D" id="3.30.450.40">
    <property type="match status" value="1"/>
</dbReference>
<dbReference type="SMART" id="SM00065">
    <property type="entry name" value="GAF"/>
    <property type="match status" value="1"/>
</dbReference>
<dbReference type="InterPro" id="IPR029016">
    <property type="entry name" value="GAF-like_dom_sf"/>
</dbReference>
<dbReference type="Proteomes" id="UP000530928">
    <property type="component" value="Unassembled WGS sequence"/>
</dbReference>
<proteinExistence type="predicted"/>
<dbReference type="EMBL" id="JACDUR010000003">
    <property type="protein sequence ID" value="MBA2892322.1"/>
    <property type="molecule type" value="Genomic_DNA"/>
</dbReference>
<evidence type="ECO:0000259" key="1">
    <source>
        <dbReference type="SMART" id="SM00065"/>
    </source>
</evidence>
<comment type="caution">
    <text evidence="2">The sequence shown here is derived from an EMBL/GenBank/DDBJ whole genome shotgun (WGS) entry which is preliminary data.</text>
</comment>
<gene>
    <name evidence="2" type="ORF">HNR30_003663</name>
</gene>
<dbReference type="AlphaFoldDB" id="A0A7W0CJX0"/>
<feature type="domain" description="GAF" evidence="1">
    <location>
        <begin position="21"/>
        <end position="169"/>
    </location>
</feature>
<name>A0A7W0CJX0_9ACTN</name>
<evidence type="ECO:0000313" key="3">
    <source>
        <dbReference type="Proteomes" id="UP000530928"/>
    </source>
</evidence>
<dbReference type="RefSeq" id="WP_181611018.1">
    <property type="nucleotide sequence ID" value="NZ_BAABAM010000002.1"/>
</dbReference>
<keyword evidence="3" id="KW-1185">Reference proteome</keyword>
<accession>A0A7W0CJX0</accession>
<dbReference type="InterPro" id="IPR003018">
    <property type="entry name" value="GAF"/>
</dbReference>
<dbReference type="SUPFAM" id="SSF55781">
    <property type="entry name" value="GAF domain-like"/>
    <property type="match status" value="1"/>
</dbReference>
<organism evidence="2 3">
    <name type="scientific">Nonomuraea soli</name>
    <dbReference type="NCBI Taxonomy" id="1032476"/>
    <lineage>
        <taxon>Bacteria</taxon>
        <taxon>Bacillati</taxon>
        <taxon>Actinomycetota</taxon>
        <taxon>Actinomycetes</taxon>
        <taxon>Streptosporangiales</taxon>
        <taxon>Streptosporangiaceae</taxon>
        <taxon>Nonomuraea</taxon>
    </lineage>
</organism>
<reference evidence="2 3" key="1">
    <citation type="submission" date="2020-07" db="EMBL/GenBank/DDBJ databases">
        <title>Genomic Encyclopedia of Type Strains, Phase IV (KMG-IV): sequencing the most valuable type-strain genomes for metagenomic binning, comparative biology and taxonomic classification.</title>
        <authorList>
            <person name="Goeker M."/>
        </authorList>
    </citation>
    <scope>NUCLEOTIDE SEQUENCE [LARGE SCALE GENOMIC DNA]</scope>
    <source>
        <strain evidence="2 3">DSM 45533</strain>
    </source>
</reference>
<dbReference type="Pfam" id="PF01590">
    <property type="entry name" value="GAF"/>
    <property type="match status" value="1"/>
</dbReference>
<protein>
    <submittedName>
        <fullName evidence="2">GAF domain-containing protein</fullName>
    </submittedName>
</protein>